<gene>
    <name evidence="1" type="ORF">GPA10_24840</name>
</gene>
<dbReference type="RefSeq" id="WP_157167448.1">
    <property type="nucleotide sequence ID" value="NZ_WPNZ01000014.1"/>
</dbReference>
<evidence type="ECO:0000313" key="2">
    <source>
        <dbReference type="Proteomes" id="UP000483802"/>
    </source>
</evidence>
<accession>A0A6L6X246</accession>
<protein>
    <submittedName>
        <fullName evidence="1">Uncharacterized protein</fullName>
    </submittedName>
</protein>
<dbReference type="EMBL" id="WPNZ01000014">
    <property type="protein sequence ID" value="MVO87895.1"/>
    <property type="molecule type" value="Genomic_DNA"/>
</dbReference>
<reference evidence="1 2" key="1">
    <citation type="submission" date="2019-11" db="EMBL/GenBank/DDBJ databases">
        <title>Streptomyces typhae sp. nov., a novel endophytic actinomycete isolated from the root of cattail pollen (Typha angustifolia L.).</title>
        <authorList>
            <person name="Peng C."/>
        </authorList>
    </citation>
    <scope>NUCLEOTIDE SEQUENCE [LARGE SCALE GENOMIC DNA]</scope>
    <source>
        <strain evidence="2">p1417</strain>
    </source>
</reference>
<sequence>MNEHTTQPARSIPPLSEQRPAVEALATLVEMFGSLPGGYITIHTRPFGGPVRLELQFDSPQDFEQWRTCLRIAPADVVLVASPGYTWLSAVGRCRGVDVEITGFGVPLTYKQATTQQVAGVTA</sequence>
<dbReference type="Proteomes" id="UP000483802">
    <property type="component" value="Unassembled WGS sequence"/>
</dbReference>
<comment type="caution">
    <text evidence="1">The sequence shown here is derived from an EMBL/GenBank/DDBJ whole genome shotgun (WGS) entry which is preliminary data.</text>
</comment>
<organism evidence="1 2">
    <name type="scientific">Streptomyces typhae</name>
    <dbReference type="NCBI Taxonomy" id="2681492"/>
    <lineage>
        <taxon>Bacteria</taxon>
        <taxon>Bacillati</taxon>
        <taxon>Actinomycetota</taxon>
        <taxon>Actinomycetes</taxon>
        <taxon>Kitasatosporales</taxon>
        <taxon>Streptomycetaceae</taxon>
        <taxon>Streptomyces</taxon>
    </lineage>
</organism>
<evidence type="ECO:0000313" key="1">
    <source>
        <dbReference type="EMBL" id="MVO87895.1"/>
    </source>
</evidence>
<proteinExistence type="predicted"/>
<keyword evidence="2" id="KW-1185">Reference proteome</keyword>
<name>A0A6L6X246_9ACTN</name>
<dbReference type="AlphaFoldDB" id="A0A6L6X246"/>